<organism evidence="3 4">
    <name type="scientific">Nocardioides zeae</name>
    <dbReference type="NCBI Taxonomy" id="1457234"/>
    <lineage>
        <taxon>Bacteria</taxon>
        <taxon>Bacillati</taxon>
        <taxon>Actinomycetota</taxon>
        <taxon>Actinomycetes</taxon>
        <taxon>Propionibacteriales</taxon>
        <taxon>Nocardioidaceae</taxon>
        <taxon>Nocardioides</taxon>
    </lineage>
</organism>
<dbReference type="EMBL" id="JAUTAN010000001">
    <property type="protein sequence ID" value="MDQ1103645.1"/>
    <property type="molecule type" value="Genomic_DNA"/>
</dbReference>
<reference evidence="3" key="1">
    <citation type="submission" date="2023-07" db="EMBL/GenBank/DDBJ databases">
        <title>Functional and genomic diversity of the sorghum phyllosphere microbiome.</title>
        <authorList>
            <person name="Shade A."/>
        </authorList>
    </citation>
    <scope>NUCLEOTIDE SEQUENCE</scope>
    <source>
        <strain evidence="3">SORGH_AS_1067</strain>
    </source>
</reference>
<feature type="transmembrane region" description="Helical" evidence="2">
    <location>
        <begin position="102"/>
        <end position="122"/>
    </location>
</feature>
<feature type="region of interest" description="Disordered" evidence="1">
    <location>
        <begin position="182"/>
        <end position="204"/>
    </location>
</feature>
<evidence type="ECO:0000313" key="3">
    <source>
        <dbReference type="EMBL" id="MDQ1103645.1"/>
    </source>
</evidence>
<comment type="caution">
    <text evidence="3">The sequence shown here is derived from an EMBL/GenBank/DDBJ whole genome shotgun (WGS) entry which is preliminary data.</text>
</comment>
<evidence type="ECO:0000256" key="2">
    <source>
        <dbReference type="SAM" id="Phobius"/>
    </source>
</evidence>
<keyword evidence="2" id="KW-0472">Membrane</keyword>
<keyword evidence="2" id="KW-0812">Transmembrane</keyword>
<accession>A0AAJ1TWK9</accession>
<sequence length="204" mass="20969">MAEHGAARPADHRAGRTVGLRADAVGVLRLVHVGVQVGVVGALLWVWWWHPGSGVASGGEFYPRVTSIEGTITGTAAYLVVAGAAGGVVGAVAAWWHRDRPWMGLVGAVVAAAVGGVVLAWLGHLLGPEDPATVAARSADGTRVPYELVVEGWGPYAAMPAGAVTILALAFLLLGRSSDRAVAEEPTGPRDPTDPMDAGRRVHA</sequence>
<evidence type="ECO:0000256" key="1">
    <source>
        <dbReference type="SAM" id="MobiDB-lite"/>
    </source>
</evidence>
<feature type="transmembrane region" description="Helical" evidence="2">
    <location>
        <begin position="70"/>
        <end position="95"/>
    </location>
</feature>
<feature type="transmembrane region" description="Helical" evidence="2">
    <location>
        <begin position="153"/>
        <end position="174"/>
    </location>
</feature>
<feature type="transmembrane region" description="Helical" evidence="2">
    <location>
        <begin position="30"/>
        <end position="50"/>
    </location>
</feature>
<gene>
    <name evidence="3" type="ORF">QE405_000929</name>
</gene>
<name>A0AAJ1TWK9_9ACTN</name>
<dbReference type="Proteomes" id="UP001239215">
    <property type="component" value="Unassembled WGS sequence"/>
</dbReference>
<dbReference type="AlphaFoldDB" id="A0AAJ1TWK9"/>
<proteinExistence type="predicted"/>
<dbReference type="RefSeq" id="WP_307199055.1">
    <property type="nucleotide sequence ID" value="NZ_JAUTAN010000001.1"/>
</dbReference>
<evidence type="ECO:0000313" key="4">
    <source>
        <dbReference type="Proteomes" id="UP001239215"/>
    </source>
</evidence>
<keyword evidence="2" id="KW-1133">Transmembrane helix</keyword>
<protein>
    <submittedName>
        <fullName evidence="3">Membrane protein YeaQ/YmgE (Transglycosylase-associated protein family)</fullName>
    </submittedName>
</protein>